<dbReference type="Proteomes" id="UP001465153">
    <property type="component" value="Unassembled WGS sequence"/>
</dbReference>
<evidence type="ECO:0000313" key="2">
    <source>
        <dbReference type="Proteomes" id="UP001465153"/>
    </source>
</evidence>
<evidence type="ECO:0000313" key="1">
    <source>
        <dbReference type="EMBL" id="GAA6169523.1"/>
    </source>
</evidence>
<name>A0ABQ0ADA4_9GAMM</name>
<dbReference type="EMBL" id="BAABWN010000012">
    <property type="protein sequence ID" value="GAA6169523.1"/>
    <property type="molecule type" value="Genomic_DNA"/>
</dbReference>
<proteinExistence type="predicted"/>
<dbReference type="RefSeq" id="WP_353304029.1">
    <property type="nucleotide sequence ID" value="NZ_BAABWN010000012.1"/>
</dbReference>
<organism evidence="1 2">
    <name type="scientific">Sessilibacter corallicola</name>
    <dbReference type="NCBI Taxonomy" id="2904075"/>
    <lineage>
        <taxon>Bacteria</taxon>
        <taxon>Pseudomonadati</taxon>
        <taxon>Pseudomonadota</taxon>
        <taxon>Gammaproteobacteria</taxon>
        <taxon>Cellvibrionales</taxon>
        <taxon>Cellvibrionaceae</taxon>
        <taxon>Sessilibacter</taxon>
    </lineage>
</organism>
<protein>
    <submittedName>
        <fullName evidence="1">Uncharacterized protein</fullName>
    </submittedName>
</protein>
<reference evidence="1 2" key="1">
    <citation type="submission" date="2024-04" db="EMBL/GenBank/DDBJ databases">
        <title>Draft genome sequence of Sessilibacter corallicola NBRC 116591.</title>
        <authorList>
            <person name="Miyakawa T."/>
            <person name="Kusuya Y."/>
            <person name="Miura T."/>
        </authorList>
    </citation>
    <scope>NUCLEOTIDE SEQUENCE [LARGE SCALE GENOMIC DNA]</scope>
    <source>
        <strain evidence="1 2">KU-00831-HH</strain>
    </source>
</reference>
<keyword evidence="2" id="KW-1185">Reference proteome</keyword>
<accession>A0ABQ0ADA4</accession>
<sequence length="140" mass="16125">MCGGVRFHVDGDELKVYFPNPKAVLPVRQKDGSHLLVPWGRRESQPGFMPRGGWARLDSIRAGKWSQYTPIPVKIDVQAFMEKDMNNESQWYDLKDGEFIQGLIATLGNERRLYVVTELNEQSTHKSQRWPRVISDTHVS</sequence>
<gene>
    <name evidence="1" type="ORF">NBRC116591_33340</name>
</gene>
<comment type="caution">
    <text evidence="1">The sequence shown here is derived from an EMBL/GenBank/DDBJ whole genome shotgun (WGS) entry which is preliminary data.</text>
</comment>